<feature type="compositionally biased region" description="Basic and acidic residues" evidence="1">
    <location>
        <begin position="1"/>
        <end position="10"/>
    </location>
</feature>
<dbReference type="EMBL" id="JAULSU010000007">
    <property type="protein sequence ID" value="KAK0611762.1"/>
    <property type="molecule type" value="Genomic_DNA"/>
</dbReference>
<dbReference type="AlphaFoldDB" id="A0AA39TT43"/>
<feature type="compositionally biased region" description="Polar residues" evidence="1">
    <location>
        <begin position="364"/>
        <end position="384"/>
    </location>
</feature>
<feature type="compositionally biased region" description="Acidic residues" evidence="1">
    <location>
        <begin position="11"/>
        <end position="21"/>
    </location>
</feature>
<feature type="compositionally biased region" description="Pro residues" evidence="1">
    <location>
        <begin position="37"/>
        <end position="47"/>
    </location>
</feature>
<evidence type="ECO:0000313" key="3">
    <source>
        <dbReference type="Proteomes" id="UP001175000"/>
    </source>
</evidence>
<reference evidence="2" key="1">
    <citation type="submission" date="2023-06" db="EMBL/GenBank/DDBJ databases">
        <title>Genome-scale phylogeny and comparative genomics of the fungal order Sordariales.</title>
        <authorList>
            <consortium name="Lawrence Berkeley National Laboratory"/>
            <person name="Hensen N."/>
            <person name="Bonometti L."/>
            <person name="Westerberg I."/>
            <person name="Brannstrom I.O."/>
            <person name="Guillou S."/>
            <person name="Cros-Aarteil S."/>
            <person name="Calhoun S."/>
            <person name="Haridas S."/>
            <person name="Kuo A."/>
            <person name="Mondo S."/>
            <person name="Pangilinan J."/>
            <person name="Riley R."/>
            <person name="Labutti K."/>
            <person name="Andreopoulos B."/>
            <person name="Lipzen A."/>
            <person name="Chen C."/>
            <person name="Yanf M."/>
            <person name="Daum C."/>
            <person name="Ng V."/>
            <person name="Clum A."/>
            <person name="Steindorff A."/>
            <person name="Ohm R."/>
            <person name="Martin F."/>
            <person name="Silar P."/>
            <person name="Natvig D."/>
            <person name="Lalanne C."/>
            <person name="Gautier V."/>
            <person name="Ament-Velasquez S.L."/>
            <person name="Kruys A."/>
            <person name="Hutchinson M.I."/>
            <person name="Powell A.J."/>
            <person name="Barry K."/>
            <person name="Miller A.N."/>
            <person name="Grigoriev I.V."/>
            <person name="Debuchy R."/>
            <person name="Gladieux P."/>
            <person name="Thoren M.H."/>
            <person name="Johannesson H."/>
        </authorList>
    </citation>
    <scope>NUCLEOTIDE SEQUENCE</scope>
    <source>
        <strain evidence="2">CBS 606.72</strain>
    </source>
</reference>
<evidence type="ECO:0000256" key="1">
    <source>
        <dbReference type="SAM" id="MobiDB-lite"/>
    </source>
</evidence>
<protein>
    <submittedName>
        <fullName evidence="2">Uncharacterized protein</fullName>
    </submittedName>
</protein>
<accession>A0AA39TT43</accession>
<feature type="compositionally biased region" description="Low complexity" evidence="1">
    <location>
        <begin position="22"/>
        <end position="36"/>
    </location>
</feature>
<keyword evidence="3" id="KW-1185">Reference proteome</keyword>
<evidence type="ECO:0000313" key="2">
    <source>
        <dbReference type="EMBL" id="KAK0611762.1"/>
    </source>
</evidence>
<dbReference type="Proteomes" id="UP001175000">
    <property type="component" value="Unassembled WGS sequence"/>
</dbReference>
<sequence>MAPQDRRLSDDWEDLGDDLGDDNLSVISFSSSEGEPSPAPAAPAGPEPEPETSAEVPNTPLPAAEEKAETLPRPDSPVQDDPYGIYHRDSDYSPCISGELSPKVQNDGKEASIETNASSSVKGKETVETAAAEPPEDPFRDPSDATYDGGEEDDEDAADSIKEIIDDGSRDLDPVYLSKTLQSLVDIINDTLRVVRETPVLGQELTSPSMNICKELQSQLSRIRPILEGYVRARKEGSKIPLDAGLQEWLSGVRVKVLGLLAETQRLGREPYLPQSHRQGPSVPWYVDVYGKRSELERIWDELVEFKNCMCEFLPILEADYNEFHTQWLHFRKARSPSGHGTVRPSVAQRFRSDACPPYVDTVHPNTLESTQRESYLGDSSQQPPRRPEKSPAVPIDIPRRGHFYSGRPPPPTQGLPDAFSTLSVEDPSDRIWRLRCDMYQLKDALQAALDRLHFTASNKDVPLALSEWAAVLGSRYDCLLRQVTIVVSNHASDWIESIANGGLTYREFIKLEDDALSMYTAQLAEIVGERNNTRNLFRTELYPRNARAFKGPELNGDELEVMEVIVNEMELKFKVNTAADTSN</sequence>
<name>A0AA39TT43_9PEZI</name>
<gene>
    <name evidence="2" type="ORF">B0T14DRAFT_500795</name>
</gene>
<feature type="region of interest" description="Disordered" evidence="1">
    <location>
        <begin position="357"/>
        <end position="413"/>
    </location>
</feature>
<proteinExistence type="predicted"/>
<comment type="caution">
    <text evidence="2">The sequence shown here is derived from an EMBL/GenBank/DDBJ whole genome shotgun (WGS) entry which is preliminary data.</text>
</comment>
<feature type="region of interest" description="Disordered" evidence="1">
    <location>
        <begin position="1"/>
        <end position="156"/>
    </location>
</feature>
<organism evidence="2 3">
    <name type="scientific">Immersiella caudata</name>
    <dbReference type="NCBI Taxonomy" id="314043"/>
    <lineage>
        <taxon>Eukaryota</taxon>
        <taxon>Fungi</taxon>
        <taxon>Dikarya</taxon>
        <taxon>Ascomycota</taxon>
        <taxon>Pezizomycotina</taxon>
        <taxon>Sordariomycetes</taxon>
        <taxon>Sordariomycetidae</taxon>
        <taxon>Sordariales</taxon>
        <taxon>Lasiosphaeriaceae</taxon>
        <taxon>Immersiella</taxon>
    </lineage>
</organism>